<gene>
    <name evidence="2" type="ordered locus">Flexsi_1739</name>
</gene>
<keyword evidence="1" id="KW-1133">Transmembrane helix</keyword>
<reference evidence="2 3" key="1">
    <citation type="journal article" date="2011" name="Stand. Genomic Sci.">
        <title>Genome sequence of the moderately thermophilic halophile Flexistipes sinusarabici strain (MAS10).</title>
        <authorList>
            <person name="Lapidus A."/>
            <person name="Chertkov O."/>
            <person name="Nolan M."/>
            <person name="Lucas S."/>
            <person name="Hammon N."/>
            <person name="Deshpande S."/>
            <person name="Cheng J.F."/>
            <person name="Tapia R."/>
            <person name="Han C."/>
            <person name="Goodwin L."/>
            <person name="Pitluck S."/>
            <person name="Liolios K."/>
            <person name="Pagani I."/>
            <person name="Ivanova N."/>
            <person name="Huntemann M."/>
            <person name="Mavromatis K."/>
            <person name="Mikhailova N."/>
            <person name="Pati A."/>
            <person name="Chen A."/>
            <person name="Palaniappan K."/>
            <person name="Land M."/>
            <person name="Hauser L."/>
            <person name="Brambilla E.M."/>
            <person name="Rohde M."/>
            <person name="Abt B."/>
            <person name="Spring S."/>
            <person name="Goker M."/>
            <person name="Bristow J."/>
            <person name="Eisen J.A."/>
            <person name="Markowitz V."/>
            <person name="Hugenholtz P."/>
            <person name="Kyrpides N.C."/>
            <person name="Klenk H.P."/>
            <person name="Woyke T."/>
        </authorList>
    </citation>
    <scope>NUCLEOTIDE SEQUENCE [LARGE SCALE GENOMIC DNA]</scope>
    <source>
        <strain evidence="3">DSM 4947 / MAS 10</strain>
    </source>
</reference>
<dbReference type="PROSITE" id="PS00409">
    <property type="entry name" value="PROKAR_NTER_METHYL"/>
    <property type="match status" value="1"/>
</dbReference>
<accession>F8E9X0</accession>
<name>F8E9X0_FLESM</name>
<protein>
    <recommendedName>
        <fullName evidence="4">Type II secretion system protein</fullName>
    </recommendedName>
</protein>
<proteinExistence type="predicted"/>
<organism evidence="2 3">
    <name type="scientific">Flexistipes sinusarabici (strain ATCC 49648 / DSM 4947 / MAS 10)</name>
    <dbReference type="NCBI Taxonomy" id="717231"/>
    <lineage>
        <taxon>Bacteria</taxon>
        <taxon>Pseudomonadati</taxon>
        <taxon>Deferribacterota</taxon>
        <taxon>Deferribacteres</taxon>
        <taxon>Deferribacterales</taxon>
        <taxon>Flexistipitaceae</taxon>
        <taxon>Flexistipes</taxon>
    </lineage>
</organism>
<reference evidence="3" key="2">
    <citation type="submission" date="2011-06" db="EMBL/GenBank/DDBJ databases">
        <title>The complete genome of Flexistipes sinusarabici DSM 4947.</title>
        <authorList>
            <person name="Lucas S."/>
            <person name="Han J."/>
            <person name="Lapidus A."/>
            <person name="Bruce D."/>
            <person name="Goodwin L."/>
            <person name="Pitluck S."/>
            <person name="Peters L."/>
            <person name="Kyrpides N."/>
            <person name="Mavromatis K."/>
            <person name="Ivanova N."/>
            <person name="Mikhailova N."/>
            <person name="Chertkov O."/>
            <person name="Detter J.C."/>
            <person name="Tapia R."/>
            <person name="Han C."/>
            <person name="Land M."/>
            <person name="Hauser L."/>
            <person name="Markowitz V."/>
            <person name="Cheng J.-F."/>
            <person name="Hugenholtz P."/>
            <person name="Woyke T."/>
            <person name="Wu D."/>
            <person name="Spring S."/>
            <person name="Schroeder M."/>
            <person name="Brambilla E."/>
            <person name="Klenk H.-P."/>
            <person name="Eisen J.A."/>
        </authorList>
    </citation>
    <scope>NUCLEOTIDE SEQUENCE [LARGE SCALE GENOMIC DNA]</scope>
    <source>
        <strain evidence="3">DSM 4947 / MAS 10</strain>
    </source>
</reference>
<dbReference type="STRING" id="717231.Flexsi_1739"/>
<feature type="transmembrane region" description="Helical" evidence="1">
    <location>
        <begin position="7"/>
        <end position="29"/>
    </location>
</feature>
<sequence>MNKGFTLIEIIIFIVVFSIGVMGIMMLFFNTLGKTSDPTLRLRGVQVAEAVMEEIKGKKWDESTPNGGGDNQSIPYICTEEPIDQEEKFDDVDDYVKDSNCNANTKIYSGYTSSDFGFDNLTSGFDISIKVGFADNSTGVYDFVNSQTNFKLIEVTVTKGALNETYTLRMLKGNF</sequence>
<dbReference type="EMBL" id="CP002858">
    <property type="protein sequence ID" value="AEI15381.1"/>
    <property type="molecule type" value="Genomic_DNA"/>
</dbReference>
<dbReference type="HOGENOM" id="CLU_110706_2_0_0"/>
<evidence type="ECO:0000256" key="1">
    <source>
        <dbReference type="SAM" id="Phobius"/>
    </source>
</evidence>
<dbReference type="NCBIfam" id="TIGR02532">
    <property type="entry name" value="IV_pilin_GFxxxE"/>
    <property type="match status" value="1"/>
</dbReference>
<dbReference type="AlphaFoldDB" id="F8E9X0"/>
<keyword evidence="3" id="KW-1185">Reference proteome</keyword>
<dbReference type="KEGG" id="fsi:Flexsi_1739"/>
<evidence type="ECO:0000313" key="3">
    <source>
        <dbReference type="Proteomes" id="UP000006621"/>
    </source>
</evidence>
<evidence type="ECO:0000313" key="2">
    <source>
        <dbReference type="EMBL" id="AEI15381.1"/>
    </source>
</evidence>
<dbReference type="eggNOG" id="COG4967">
    <property type="taxonomic scope" value="Bacteria"/>
</dbReference>
<dbReference type="InterPro" id="IPR012902">
    <property type="entry name" value="N_methyl_site"/>
</dbReference>
<keyword evidence="1" id="KW-0812">Transmembrane</keyword>
<dbReference type="Pfam" id="PF07963">
    <property type="entry name" value="N_methyl"/>
    <property type="match status" value="1"/>
</dbReference>
<keyword evidence="1" id="KW-0472">Membrane</keyword>
<evidence type="ECO:0008006" key="4">
    <source>
        <dbReference type="Google" id="ProtNLM"/>
    </source>
</evidence>
<dbReference type="Proteomes" id="UP000006621">
    <property type="component" value="Chromosome"/>
</dbReference>
<dbReference type="RefSeq" id="WP_013886852.1">
    <property type="nucleotide sequence ID" value="NC_015672.1"/>
</dbReference>